<feature type="domain" description="Peptidase M16 C-terminal" evidence="4">
    <location>
        <begin position="169"/>
        <end position="343"/>
    </location>
</feature>
<evidence type="ECO:0000313" key="6">
    <source>
        <dbReference type="Proteomes" id="UP000281261"/>
    </source>
</evidence>
<dbReference type="GO" id="GO:0046872">
    <property type="term" value="F:metal ion binding"/>
    <property type="evidence" value="ECO:0007669"/>
    <property type="project" value="InterPro"/>
</dbReference>
<comment type="caution">
    <text evidence="5">The sequence shown here is derived from an EMBL/GenBank/DDBJ whole genome shotgun (WGS) entry which is preliminary data.</text>
</comment>
<dbReference type="InterPro" id="IPR011249">
    <property type="entry name" value="Metalloenz_LuxS/M16"/>
</dbReference>
<dbReference type="EMBL" id="QMNG01000002">
    <property type="protein sequence ID" value="RLC37714.1"/>
    <property type="molecule type" value="Genomic_DNA"/>
</dbReference>
<evidence type="ECO:0000259" key="3">
    <source>
        <dbReference type="Pfam" id="PF00675"/>
    </source>
</evidence>
<dbReference type="InterPro" id="IPR007863">
    <property type="entry name" value="Peptidase_M16_C"/>
</dbReference>
<evidence type="ECO:0000259" key="4">
    <source>
        <dbReference type="Pfam" id="PF05193"/>
    </source>
</evidence>
<dbReference type="InterPro" id="IPR001431">
    <property type="entry name" value="Pept_M16_Zn_BS"/>
</dbReference>
<dbReference type="PANTHER" id="PTHR11851:SF49">
    <property type="entry name" value="MITOCHONDRIAL-PROCESSING PEPTIDASE SUBUNIT ALPHA"/>
    <property type="match status" value="1"/>
</dbReference>
<evidence type="ECO:0000256" key="2">
    <source>
        <dbReference type="RuleBase" id="RU004447"/>
    </source>
</evidence>
<name>A0A420ZDM2_UNCK3</name>
<dbReference type="GO" id="GO:0004222">
    <property type="term" value="F:metalloendopeptidase activity"/>
    <property type="evidence" value="ECO:0007669"/>
    <property type="project" value="InterPro"/>
</dbReference>
<gene>
    <name evidence="5" type="ORF">DRH29_01335</name>
</gene>
<dbReference type="InterPro" id="IPR011765">
    <property type="entry name" value="Pept_M16_N"/>
</dbReference>
<dbReference type="Gene3D" id="3.30.830.10">
    <property type="entry name" value="Metalloenzyme, LuxS/M16 peptidase-like"/>
    <property type="match status" value="2"/>
</dbReference>
<dbReference type="Proteomes" id="UP000281261">
    <property type="component" value="Unassembled WGS sequence"/>
</dbReference>
<dbReference type="SUPFAM" id="SSF63411">
    <property type="entry name" value="LuxS/MPP-like metallohydrolase"/>
    <property type="match status" value="2"/>
</dbReference>
<dbReference type="InterPro" id="IPR050361">
    <property type="entry name" value="MPP/UQCRC_Complex"/>
</dbReference>
<proteinExistence type="inferred from homology"/>
<evidence type="ECO:0008006" key="7">
    <source>
        <dbReference type="Google" id="ProtNLM"/>
    </source>
</evidence>
<evidence type="ECO:0000313" key="5">
    <source>
        <dbReference type="EMBL" id="RLC37714.1"/>
    </source>
</evidence>
<dbReference type="PROSITE" id="PS00143">
    <property type="entry name" value="INSULINASE"/>
    <property type="match status" value="1"/>
</dbReference>
<sequence length="424" mass="47752">MIKTKKTTLKNKLRILVSPMKSTEAVTVMILCRAGSRYETKKINGIAHFLEHMFFKGGDRYPTPRSVSEAIDGIGGVFNAFTGNEYVGYYVKVAKEKIDTAFDVLSDMLVNAKFDKDGLNRERGVILEEYNMYEDLPMQNIGDTFERMLLGDHPLGWPTIGSKSVIKSVKRQDFINYRKKLYTPPNLVVSVSGNTSTAEVKKLVNKYLPFKTSGKKNRPLPYRAPQKHSKKIKVIYKKTEQAHLVLGVPTFGGTHPDKYVAKVLATILGKGMSSRLFTSVRERLGLAYYVRAGSNHYTDAGYFAVSAGVDVNRINLAIKTILNEFREITNKLVSAKELKKAKEYMIGGLVLGLEDSEAVAYSFGTRELLYDDIVTVNEIKKKIRSVTVKQIQRLAKRIFRDQNLVLAVIGPYKNTDKIKKVVKL</sequence>
<organism evidence="5 6">
    <name type="scientific">candidate division Kazan bacterium</name>
    <dbReference type="NCBI Taxonomy" id="2202143"/>
    <lineage>
        <taxon>Bacteria</taxon>
        <taxon>Bacteria division Kazan-3B-28</taxon>
    </lineage>
</organism>
<feature type="domain" description="Peptidase M16 N-terminal" evidence="3">
    <location>
        <begin position="20"/>
        <end position="159"/>
    </location>
</feature>
<dbReference type="AlphaFoldDB" id="A0A420ZDM2"/>
<evidence type="ECO:0000256" key="1">
    <source>
        <dbReference type="ARBA" id="ARBA00007261"/>
    </source>
</evidence>
<dbReference type="PANTHER" id="PTHR11851">
    <property type="entry name" value="METALLOPROTEASE"/>
    <property type="match status" value="1"/>
</dbReference>
<dbReference type="GO" id="GO:0006508">
    <property type="term" value="P:proteolysis"/>
    <property type="evidence" value="ECO:0007669"/>
    <property type="project" value="InterPro"/>
</dbReference>
<comment type="similarity">
    <text evidence="1 2">Belongs to the peptidase M16 family.</text>
</comment>
<dbReference type="Pfam" id="PF05193">
    <property type="entry name" value="Peptidase_M16_C"/>
    <property type="match status" value="1"/>
</dbReference>
<accession>A0A420ZDM2</accession>
<protein>
    <recommendedName>
        <fullName evidence="7">Insulinase family protein</fullName>
    </recommendedName>
</protein>
<dbReference type="Pfam" id="PF00675">
    <property type="entry name" value="Peptidase_M16"/>
    <property type="match status" value="1"/>
</dbReference>
<reference evidence="5 6" key="1">
    <citation type="submission" date="2018-06" db="EMBL/GenBank/DDBJ databases">
        <title>Extensive metabolic versatility and redundancy in microbially diverse, dynamic hydrothermal sediments.</title>
        <authorList>
            <person name="Dombrowski N."/>
            <person name="Teske A."/>
            <person name="Baker B.J."/>
        </authorList>
    </citation>
    <scope>NUCLEOTIDE SEQUENCE [LARGE SCALE GENOMIC DNA]</scope>
    <source>
        <strain evidence="5">B79_G16</strain>
    </source>
</reference>